<dbReference type="EMBL" id="NFHS01000003">
    <property type="protein sequence ID" value="OUN55719.1"/>
    <property type="molecule type" value="Genomic_DNA"/>
</dbReference>
<dbReference type="Pfam" id="PF11922">
    <property type="entry name" value="DUF3440"/>
    <property type="match status" value="1"/>
</dbReference>
<dbReference type="InterPro" id="IPR021845">
    <property type="entry name" value="DUF3440"/>
</dbReference>
<dbReference type="EMBL" id="WCTY01000004">
    <property type="protein sequence ID" value="KAB4187069.1"/>
    <property type="molecule type" value="Genomic_DNA"/>
</dbReference>
<evidence type="ECO:0000313" key="2">
    <source>
        <dbReference type="EMBL" id="KAB4187069.1"/>
    </source>
</evidence>
<dbReference type="Proteomes" id="UP000487221">
    <property type="component" value="Unassembled WGS sequence"/>
</dbReference>
<dbReference type="GO" id="GO:0071453">
    <property type="term" value="P:cellular response to oxygen levels"/>
    <property type="evidence" value="ECO:0007669"/>
    <property type="project" value="TreeGrafter"/>
</dbReference>
<dbReference type="CDD" id="cd23947">
    <property type="entry name" value="PAPS_reductase-like_YbdN"/>
    <property type="match status" value="1"/>
</dbReference>
<dbReference type="SUPFAM" id="SSF52402">
    <property type="entry name" value="Adenine nucleotide alpha hydrolases-like"/>
    <property type="match status" value="1"/>
</dbReference>
<dbReference type="Pfam" id="PF01507">
    <property type="entry name" value="PAPS_reduct"/>
    <property type="match status" value="1"/>
</dbReference>
<keyword evidence="3" id="KW-0808">Transferase</keyword>
<name>A0A1Y3VB29_BACUN</name>
<protein>
    <submittedName>
        <fullName evidence="2">DUF3440 domain-containing protein</fullName>
    </submittedName>
    <submittedName>
        <fullName evidence="3">Phosphoadenosine phosphosulfate sulfurtransferase</fullName>
    </submittedName>
</protein>
<dbReference type="PANTHER" id="PTHR30083:SF0">
    <property type="entry name" value="3'-PHOSPHOADENOSINE 5'-PHOSPHOSULFATE SULFOTRANSFERASE (PAPS REDUCTASE)_FAD SYNTHETASE"/>
    <property type="match status" value="1"/>
</dbReference>
<gene>
    <name evidence="3" type="ORF">B5G17_08505</name>
    <name evidence="2" type="ORF">GAQ44_03240</name>
</gene>
<accession>A0A1Y3VB29</accession>
<feature type="domain" description="Phosphoadenosine phosphosulphate reductase" evidence="1">
    <location>
        <begin position="25"/>
        <end position="232"/>
    </location>
</feature>
<reference evidence="4" key="1">
    <citation type="submission" date="2017-04" db="EMBL/GenBank/DDBJ databases">
        <title>Function of individual gut microbiota members based on whole genome sequencing of pure cultures obtained from chicken caecum.</title>
        <authorList>
            <person name="Medvecky M."/>
            <person name="Cejkova D."/>
            <person name="Polansky O."/>
            <person name="Karasova D."/>
            <person name="Kubasova T."/>
            <person name="Cizek A."/>
            <person name="Rychlik I."/>
        </authorList>
    </citation>
    <scope>NUCLEOTIDE SEQUENCE [LARGE SCALE GENOMIC DNA]</scope>
    <source>
        <strain evidence="4">An67</strain>
    </source>
</reference>
<dbReference type="Proteomes" id="UP000196329">
    <property type="component" value="Unassembled WGS sequence"/>
</dbReference>
<dbReference type="Gene3D" id="3.40.50.620">
    <property type="entry name" value="HUPs"/>
    <property type="match status" value="1"/>
</dbReference>
<sequence length="431" mass="51762">MEKQKNVYELVQERLSMIFKEFDNIYVSFSGGKDSGVLLNLCIDYIRKHNLRRKIGVFHLDYEIQYRMTLDYVERTFSCNRDIMDVYHVCVPFRVTTCTSMYQNFWRPWDGDKRDCWVRPLPEGALTVGDFQFYNTRMWDYDFQVEFSRWLHMREHARRTCCLVGIRTQESYNRWRTIYRGVKEQYKNYEWSTRIDEGIYNLYPLFDWKTSDIWVANGKFGWDYNHLYDLYYQAGVSLERQRVASPFISEAIESLSLYKVIDPDMWGRMIGRVNGVNFSGLYGNTGAMGRQSVRLPEGHTWKSFMEFLFSTLPEHARNRYRKKLETSIKFWRNKGGVLSDEVIQKLKERNIPIQVGEKTNYRTDKKPVRMEYLDDIDISEFKEIPTYRRMCICILRNDHTCKYMGFALTREEKEMKDYALKCYGDALKGKR</sequence>
<reference evidence="2 5" key="3">
    <citation type="journal article" date="2019" name="Nat. Med.">
        <title>A library of human gut bacterial isolates paired with longitudinal multiomics data enables mechanistic microbiome research.</title>
        <authorList>
            <person name="Poyet M."/>
            <person name="Groussin M."/>
            <person name="Gibbons S.M."/>
            <person name="Avila-Pacheco J."/>
            <person name="Jiang X."/>
            <person name="Kearney S.M."/>
            <person name="Perrotta A.R."/>
            <person name="Berdy B."/>
            <person name="Zhao S."/>
            <person name="Lieberman T.D."/>
            <person name="Swanson P.K."/>
            <person name="Smith M."/>
            <person name="Roesemann S."/>
            <person name="Alexander J.E."/>
            <person name="Rich S.A."/>
            <person name="Livny J."/>
            <person name="Vlamakis H."/>
            <person name="Clish C."/>
            <person name="Bullock K."/>
            <person name="Deik A."/>
            <person name="Scott J."/>
            <person name="Pierce K.A."/>
            <person name="Xavier R.J."/>
            <person name="Alm E.J."/>
        </authorList>
    </citation>
    <scope>NUCLEOTIDE SEQUENCE [LARGE SCALE GENOMIC DNA]</scope>
    <source>
        <strain evidence="2 5">BIOML-A19</strain>
    </source>
</reference>
<dbReference type="InterPro" id="IPR002500">
    <property type="entry name" value="PAPS_reduct_dom"/>
</dbReference>
<evidence type="ECO:0000259" key="1">
    <source>
        <dbReference type="Pfam" id="PF01507"/>
    </source>
</evidence>
<evidence type="ECO:0000313" key="4">
    <source>
        <dbReference type="Proteomes" id="UP000196329"/>
    </source>
</evidence>
<proteinExistence type="predicted"/>
<reference evidence="3" key="2">
    <citation type="journal article" date="2018" name="BMC Genomics">
        <title>Whole genome sequencing and function prediction of 133 gut anaerobes isolated from chicken caecum in pure cultures.</title>
        <authorList>
            <person name="Medvecky M."/>
            <person name="Cejkova D."/>
            <person name="Polansky O."/>
            <person name="Karasova D."/>
            <person name="Kubasova T."/>
            <person name="Cizek A."/>
            <person name="Rychlik I."/>
        </authorList>
    </citation>
    <scope>NUCLEOTIDE SEQUENCE</scope>
    <source>
        <strain evidence="3">An67</strain>
    </source>
</reference>
<dbReference type="RefSeq" id="WP_087332591.1">
    <property type="nucleotide sequence ID" value="NZ_NFHS01000003.1"/>
</dbReference>
<evidence type="ECO:0000313" key="3">
    <source>
        <dbReference type="EMBL" id="OUN55719.1"/>
    </source>
</evidence>
<organism evidence="3 4">
    <name type="scientific">Bacteroides uniformis</name>
    <dbReference type="NCBI Taxonomy" id="820"/>
    <lineage>
        <taxon>Bacteria</taxon>
        <taxon>Pseudomonadati</taxon>
        <taxon>Bacteroidota</taxon>
        <taxon>Bacteroidia</taxon>
        <taxon>Bacteroidales</taxon>
        <taxon>Bacteroidaceae</taxon>
        <taxon>Bacteroides</taxon>
    </lineage>
</organism>
<dbReference type="InterPro" id="IPR014729">
    <property type="entry name" value="Rossmann-like_a/b/a_fold"/>
</dbReference>
<evidence type="ECO:0000313" key="5">
    <source>
        <dbReference type="Proteomes" id="UP000487221"/>
    </source>
</evidence>
<dbReference type="FunFam" id="3.40.50.620:FF:000163">
    <property type="entry name" value="Predicted phosphoadenosine phosphosulfate reductase"/>
    <property type="match status" value="1"/>
</dbReference>
<comment type="caution">
    <text evidence="3">The sequence shown here is derived from an EMBL/GenBank/DDBJ whole genome shotgun (WGS) entry which is preliminary data.</text>
</comment>
<dbReference type="AlphaFoldDB" id="A0A1Y3VB29"/>
<dbReference type="PANTHER" id="PTHR30083">
    <property type="entry name" value="TRANSCRIPTIONAL REGULATOR-RELATED"/>
    <property type="match status" value="1"/>
</dbReference>
<dbReference type="GO" id="GO:0016740">
    <property type="term" value="F:transferase activity"/>
    <property type="evidence" value="ECO:0007669"/>
    <property type="project" value="UniProtKB-KW"/>
</dbReference>